<organism evidence="2 3">
    <name type="scientific">Burkholderia anthina</name>
    <dbReference type="NCBI Taxonomy" id="179879"/>
    <lineage>
        <taxon>Bacteria</taxon>
        <taxon>Pseudomonadati</taxon>
        <taxon>Pseudomonadota</taxon>
        <taxon>Betaproteobacteria</taxon>
        <taxon>Burkholderiales</taxon>
        <taxon>Burkholderiaceae</taxon>
        <taxon>Burkholderia</taxon>
        <taxon>Burkholderia cepacia complex</taxon>
    </lineage>
</organism>
<feature type="transmembrane region" description="Helical" evidence="1">
    <location>
        <begin position="104"/>
        <end position="131"/>
    </location>
</feature>
<feature type="transmembrane region" description="Helical" evidence="1">
    <location>
        <begin position="378"/>
        <end position="397"/>
    </location>
</feature>
<dbReference type="GeneID" id="56501766"/>
<dbReference type="AlphaFoldDB" id="A0A6P2GBT5"/>
<evidence type="ECO:0000256" key="1">
    <source>
        <dbReference type="SAM" id="Phobius"/>
    </source>
</evidence>
<feature type="transmembrane region" description="Helical" evidence="1">
    <location>
        <begin position="137"/>
        <end position="156"/>
    </location>
</feature>
<feature type="transmembrane region" description="Helical" evidence="1">
    <location>
        <begin position="276"/>
        <end position="295"/>
    </location>
</feature>
<keyword evidence="1" id="KW-1133">Transmembrane helix</keyword>
<dbReference type="RefSeq" id="WP_239007989.1">
    <property type="nucleotide sequence ID" value="NZ_CABVLY010000014.1"/>
</dbReference>
<evidence type="ECO:0000313" key="2">
    <source>
        <dbReference type="EMBL" id="VVU50997.1"/>
    </source>
</evidence>
<protein>
    <submittedName>
        <fullName evidence="2">Uncharacterized protein</fullName>
    </submittedName>
</protein>
<reference evidence="2 3" key="1">
    <citation type="submission" date="2019-09" db="EMBL/GenBank/DDBJ databases">
        <authorList>
            <person name="Depoorter E."/>
        </authorList>
    </citation>
    <scope>NUCLEOTIDE SEQUENCE [LARGE SCALE GENOMIC DNA]</scope>
    <source>
        <strain evidence="2">LMG 20980</strain>
    </source>
</reference>
<feature type="transmembrane region" description="Helical" evidence="1">
    <location>
        <begin position="253"/>
        <end position="270"/>
    </location>
</feature>
<dbReference type="InterPro" id="IPR045614">
    <property type="entry name" value="DUF6136"/>
</dbReference>
<evidence type="ECO:0000313" key="3">
    <source>
        <dbReference type="Proteomes" id="UP000494201"/>
    </source>
</evidence>
<feature type="transmembrane region" description="Helical" evidence="1">
    <location>
        <begin position="316"/>
        <end position="336"/>
    </location>
</feature>
<gene>
    <name evidence="2" type="ORF">BAN20980_03717</name>
</gene>
<keyword evidence="1" id="KW-0472">Membrane</keyword>
<dbReference type="Pfam" id="PF19632">
    <property type="entry name" value="DUF6136"/>
    <property type="match status" value="1"/>
</dbReference>
<dbReference type="Proteomes" id="UP000494201">
    <property type="component" value="Unassembled WGS sequence"/>
</dbReference>
<keyword evidence="1" id="KW-0812">Transmembrane</keyword>
<feature type="transmembrane region" description="Helical" evidence="1">
    <location>
        <begin position="342"/>
        <end position="366"/>
    </location>
</feature>
<feature type="transmembrane region" description="Helical" evidence="1">
    <location>
        <begin position="185"/>
        <end position="203"/>
    </location>
</feature>
<proteinExistence type="predicted"/>
<name>A0A6P2GBT5_9BURK</name>
<accession>A0A6P2GBT5</accession>
<dbReference type="EMBL" id="CABVLY010000014">
    <property type="protein sequence ID" value="VVU50997.1"/>
    <property type="molecule type" value="Genomic_DNA"/>
</dbReference>
<sequence>MLSWRLRWYVLATSRALHRHWQALFLSALLLLPAMPVFAQTRLLGAPVLAVLAPAHGIEWRFAWVHLLEAVGVLWVLAQRAAVTGGPFAVYLKSLPTSEGRRRAVDAAVVLIASTPLLVPVLAATIALAFLPQQLSNYLYVLDLLLITLGAQLMALSREPRNGPVLIVANVILIGGLEADGALRAALLAIALAVAVFAVARVPTASPRRARRRVFAQGAPGDLLARSGFILPPWVRLQAGIIRHGAAANLGRCVMMGAAAISTCFLYGIWDFDARVVPLTLISQAAIASIAATTFRDLRTAHAYAAAFMRSLPRAGAAQVGADVLTVAVLALPFAAVGPMMLAAHGVLSLPRAAAILLSGAPLLALLRLPQCHLPRQAILLGATLAALWVAVMWPIFI</sequence>